<name>A0ABX0FDK1_9BACL</name>
<protein>
    <submittedName>
        <fullName evidence="1">ATP-binding protein</fullName>
    </submittedName>
</protein>
<proteinExistence type="predicted"/>
<keyword evidence="2" id="KW-1185">Reference proteome</keyword>
<organism evidence="1 2">
    <name type="scientific">Saccharibacillus alkalitolerans</name>
    <dbReference type="NCBI Taxonomy" id="2705290"/>
    <lineage>
        <taxon>Bacteria</taxon>
        <taxon>Bacillati</taxon>
        <taxon>Bacillota</taxon>
        <taxon>Bacilli</taxon>
        <taxon>Bacillales</taxon>
        <taxon>Paenibacillaceae</taxon>
        <taxon>Saccharibacillus</taxon>
    </lineage>
</organism>
<dbReference type="Gene3D" id="3.40.50.300">
    <property type="entry name" value="P-loop containing nucleotide triphosphate hydrolases"/>
    <property type="match status" value="1"/>
</dbReference>
<keyword evidence="1" id="KW-0067">ATP-binding</keyword>
<dbReference type="InterPro" id="IPR027417">
    <property type="entry name" value="P-loop_NTPase"/>
</dbReference>
<gene>
    <name evidence="1" type="ORF">GYN08_20215</name>
</gene>
<evidence type="ECO:0000313" key="2">
    <source>
        <dbReference type="Proteomes" id="UP000800303"/>
    </source>
</evidence>
<dbReference type="SUPFAM" id="SSF52540">
    <property type="entry name" value="P-loop containing nucleoside triphosphate hydrolases"/>
    <property type="match status" value="1"/>
</dbReference>
<reference evidence="1 2" key="1">
    <citation type="submission" date="2020-01" db="EMBL/GenBank/DDBJ databases">
        <title>Polyphasic characterisation and genomic insights into a novel alkali tolerant bacterium VR-M41.</title>
        <authorList>
            <person name="Vemuluri V.R."/>
        </authorList>
    </citation>
    <scope>NUCLEOTIDE SEQUENCE [LARGE SCALE GENOMIC DNA]</scope>
    <source>
        <strain evidence="1 2">VR-M41</strain>
    </source>
</reference>
<dbReference type="EMBL" id="JAAFGS010000009">
    <property type="protein sequence ID" value="NGZ77621.1"/>
    <property type="molecule type" value="Genomic_DNA"/>
</dbReference>
<dbReference type="GO" id="GO:0005524">
    <property type="term" value="F:ATP binding"/>
    <property type="evidence" value="ECO:0007669"/>
    <property type="project" value="UniProtKB-KW"/>
</dbReference>
<comment type="caution">
    <text evidence="1">The sequence shown here is derived from an EMBL/GenBank/DDBJ whole genome shotgun (WGS) entry which is preliminary data.</text>
</comment>
<dbReference type="PANTHER" id="PTHR12083">
    <property type="entry name" value="BIFUNCTIONAL POLYNUCLEOTIDE PHOSPHATASE/KINASE"/>
    <property type="match status" value="1"/>
</dbReference>
<accession>A0ABX0FDK1</accession>
<dbReference type="Proteomes" id="UP000800303">
    <property type="component" value="Unassembled WGS sequence"/>
</dbReference>
<dbReference type="Pfam" id="PF13671">
    <property type="entry name" value="AAA_33"/>
    <property type="match status" value="1"/>
</dbReference>
<sequence length="152" mass="17318">MECIVLIGIQASGKSTFYKERYIDSHLRLNMDMLKTRYREKLLLNAFLEAKQPFVVDNTNPAPADRLPYIEAAKSHRFTVVGFFFEPDYEESIRRNAQRTGKAFVREIGIGSVMKKLVPPSLSEGFDRLYRVTSSGGAFAVEPMTEERETDG</sequence>
<dbReference type="PANTHER" id="PTHR12083:SF9">
    <property type="entry name" value="BIFUNCTIONAL POLYNUCLEOTIDE PHOSPHATASE_KINASE"/>
    <property type="match status" value="1"/>
</dbReference>
<evidence type="ECO:0000313" key="1">
    <source>
        <dbReference type="EMBL" id="NGZ77621.1"/>
    </source>
</evidence>
<dbReference type="RefSeq" id="WP_166278345.1">
    <property type="nucleotide sequence ID" value="NZ_JAAFGS010000009.1"/>
</dbReference>
<keyword evidence="1" id="KW-0547">Nucleotide-binding</keyword>